<proteinExistence type="predicted"/>
<feature type="compositionally biased region" description="Basic and acidic residues" evidence="1">
    <location>
        <begin position="43"/>
        <end position="68"/>
    </location>
</feature>
<feature type="region of interest" description="Disordered" evidence="1">
    <location>
        <begin position="1"/>
        <end position="258"/>
    </location>
</feature>
<dbReference type="Proteomes" id="UP000515123">
    <property type="component" value="Unplaced"/>
</dbReference>
<evidence type="ECO:0000313" key="3">
    <source>
        <dbReference type="RefSeq" id="XP_020080983.1"/>
    </source>
</evidence>
<feature type="compositionally biased region" description="Basic and acidic residues" evidence="1">
    <location>
        <begin position="128"/>
        <end position="145"/>
    </location>
</feature>
<feature type="compositionally biased region" description="Basic residues" evidence="1">
    <location>
        <begin position="29"/>
        <end position="40"/>
    </location>
</feature>
<protein>
    <submittedName>
        <fullName evidence="3">Uncharacterized protein LOC109704632</fullName>
    </submittedName>
</protein>
<feature type="non-terminal residue" evidence="3">
    <location>
        <position position="1"/>
    </location>
</feature>
<name>A0A6P5EHF0_ANACO</name>
<dbReference type="RefSeq" id="XP_020080983.1">
    <property type="nucleotide sequence ID" value="XM_020225394.1"/>
</dbReference>
<dbReference type="AlphaFoldDB" id="A0A6P5EHF0"/>
<accession>A0A6P5EHF0</accession>
<organism evidence="2 3">
    <name type="scientific">Ananas comosus</name>
    <name type="common">Pineapple</name>
    <name type="synonym">Ananas ananas</name>
    <dbReference type="NCBI Taxonomy" id="4615"/>
    <lineage>
        <taxon>Eukaryota</taxon>
        <taxon>Viridiplantae</taxon>
        <taxon>Streptophyta</taxon>
        <taxon>Embryophyta</taxon>
        <taxon>Tracheophyta</taxon>
        <taxon>Spermatophyta</taxon>
        <taxon>Magnoliopsida</taxon>
        <taxon>Liliopsida</taxon>
        <taxon>Poales</taxon>
        <taxon>Bromeliaceae</taxon>
        <taxon>Bromelioideae</taxon>
        <taxon>Ananas</taxon>
    </lineage>
</organism>
<feature type="compositionally biased region" description="Low complexity" evidence="1">
    <location>
        <begin position="70"/>
        <end position="84"/>
    </location>
</feature>
<dbReference type="GeneID" id="109704632"/>
<sequence>RSGALESPEQQTPQHKSYFGLPEQPARPASRRHARARGQGRVRGGEEHRSPRCDEKPRTSAEKPEPQERSSGSAGFSGHAAPGRSGRRRAAPRPEEEEEGSLACGGRERAANKNQPGSAGGRGGEACDAARRSGAADRREGRPGTEESTGVILGVVGAGWRCGTRRGLGCEQTARRSSGGTGNAAVDGSRRSTIDPERRVCRRRSPGPSPQPEREREREKDGERWDSGWRGELRQPAACSGGRARAGEQGNVWGGARG</sequence>
<evidence type="ECO:0000313" key="2">
    <source>
        <dbReference type="Proteomes" id="UP000515123"/>
    </source>
</evidence>
<feature type="compositionally biased region" description="Basic and acidic residues" evidence="1">
    <location>
        <begin position="188"/>
        <end position="199"/>
    </location>
</feature>
<feature type="compositionally biased region" description="Basic and acidic residues" evidence="1">
    <location>
        <begin position="212"/>
        <end position="233"/>
    </location>
</feature>
<evidence type="ECO:0000256" key="1">
    <source>
        <dbReference type="SAM" id="MobiDB-lite"/>
    </source>
</evidence>
<keyword evidence="2" id="KW-1185">Reference proteome</keyword>
<reference evidence="3" key="2">
    <citation type="submission" date="2025-08" db="UniProtKB">
        <authorList>
            <consortium name="RefSeq"/>
        </authorList>
    </citation>
    <scope>IDENTIFICATION</scope>
    <source>
        <tissue evidence="3">Leaf</tissue>
    </source>
</reference>
<reference evidence="2" key="1">
    <citation type="journal article" date="2015" name="Nat. Genet.">
        <title>The pineapple genome and the evolution of CAM photosynthesis.</title>
        <authorList>
            <person name="Ming R."/>
            <person name="VanBuren R."/>
            <person name="Wai C.M."/>
            <person name="Tang H."/>
            <person name="Schatz M.C."/>
            <person name="Bowers J.E."/>
            <person name="Lyons E."/>
            <person name="Wang M.L."/>
            <person name="Chen J."/>
            <person name="Biggers E."/>
            <person name="Zhang J."/>
            <person name="Huang L."/>
            <person name="Zhang L."/>
            <person name="Miao W."/>
            <person name="Zhang J."/>
            <person name="Ye Z."/>
            <person name="Miao C."/>
            <person name="Lin Z."/>
            <person name="Wang H."/>
            <person name="Zhou H."/>
            <person name="Yim W.C."/>
            <person name="Priest H.D."/>
            <person name="Zheng C."/>
            <person name="Woodhouse M."/>
            <person name="Edger P.P."/>
            <person name="Guyot R."/>
            <person name="Guo H.B."/>
            <person name="Guo H."/>
            <person name="Zheng G."/>
            <person name="Singh R."/>
            <person name="Sharma A."/>
            <person name="Min X."/>
            <person name="Zheng Y."/>
            <person name="Lee H."/>
            <person name="Gurtowski J."/>
            <person name="Sedlazeck F.J."/>
            <person name="Harkess A."/>
            <person name="McKain M.R."/>
            <person name="Liao Z."/>
            <person name="Fang J."/>
            <person name="Liu J."/>
            <person name="Zhang X."/>
            <person name="Zhang Q."/>
            <person name="Hu W."/>
            <person name="Qin Y."/>
            <person name="Wang K."/>
            <person name="Chen L.Y."/>
            <person name="Shirley N."/>
            <person name="Lin Y.R."/>
            <person name="Liu L.Y."/>
            <person name="Hernandez A.G."/>
            <person name="Wright C.L."/>
            <person name="Bulone V."/>
            <person name="Tuskan G.A."/>
            <person name="Heath K."/>
            <person name="Zee F."/>
            <person name="Moore P.H."/>
            <person name="Sunkar R."/>
            <person name="Leebens-Mack J.H."/>
            <person name="Mockler T."/>
            <person name="Bennetzen J.L."/>
            <person name="Freeling M."/>
            <person name="Sankoff D."/>
            <person name="Paterson A.H."/>
            <person name="Zhu X."/>
            <person name="Yang X."/>
            <person name="Smith J.A."/>
            <person name="Cushman J.C."/>
            <person name="Paull R.E."/>
            <person name="Yu Q."/>
        </authorList>
    </citation>
    <scope>NUCLEOTIDE SEQUENCE [LARGE SCALE GENOMIC DNA]</scope>
    <source>
        <strain evidence="2">cv. F153</strain>
    </source>
</reference>
<gene>
    <name evidence="3" type="primary">LOC109704632</name>
</gene>